<feature type="transmembrane region" description="Helical" evidence="1">
    <location>
        <begin position="259"/>
        <end position="282"/>
    </location>
</feature>
<gene>
    <name evidence="2" type="ORF">SAMN02745784_01365</name>
</gene>
<feature type="transmembrane region" description="Helical" evidence="1">
    <location>
        <begin position="335"/>
        <end position="356"/>
    </location>
</feature>
<evidence type="ECO:0000313" key="3">
    <source>
        <dbReference type="Proteomes" id="UP000184114"/>
    </source>
</evidence>
<reference evidence="3" key="1">
    <citation type="submission" date="2016-11" db="EMBL/GenBank/DDBJ databases">
        <authorList>
            <person name="Varghese N."/>
            <person name="Submissions S."/>
        </authorList>
    </citation>
    <scope>NUCLEOTIDE SEQUENCE [LARGE SCALE GENOMIC DNA]</scope>
    <source>
        <strain evidence="3">DSM 18095</strain>
    </source>
</reference>
<keyword evidence="1" id="KW-0812">Transmembrane</keyword>
<feature type="transmembrane region" description="Helical" evidence="1">
    <location>
        <begin position="524"/>
        <end position="545"/>
    </location>
</feature>
<evidence type="ECO:0000313" key="2">
    <source>
        <dbReference type="EMBL" id="SHE64376.1"/>
    </source>
</evidence>
<evidence type="ECO:0000256" key="1">
    <source>
        <dbReference type="SAM" id="Phobius"/>
    </source>
</evidence>
<sequence>MMSKIISLIKTDFNTTFGLSSIAYRFKIKKNRWQLIVFGLAMLSLLPTYFLIIKSLNEIYDIYNQIGQKSMFLLSGFLVSQIMIFLFGLLYVMSKYYFSNDLANLVPLPIKPSYILGSKFVTLMLSEYLTSLPIILPFIFIYGMKNGEGLIYWLYSLLLVAMLPVIPLVLSSIFIMLFMKYTNIGRKKDLIRTISAVFFLMAMIYVQVKIQTITQKAIIQGEGFIINLINDSNFLVKKLGASFPPSKWGALALSNNSNILGLVNLLSFIVVSIISFLIMILLSESLFFDGLIGNIEVSASKGKGKKISVKDLSKETKPYLALAKKEIIMLFKTPVYLLNAVGGVIIFPLILAMSTIAGGDESLSQVIDMLGANSGLITLASIGFIVALGMLNSIGATTFSREGKCFWIQRTLPIKVEDQIIGRVLSSLAIQVLGIIALLISLTFIVKLDILSIILIIFLGLLGSIPMTQLGMIIDILRPMLDWDNPQKAMKQNLNVLMGMGVGTLYAGGLVFFVIQIIDKVDINLIYGLLTLVFGISTIILFQVLKKIITKQFETIE</sequence>
<feature type="transmembrane region" description="Helical" evidence="1">
    <location>
        <begin position="376"/>
        <end position="399"/>
    </location>
</feature>
<proteinExistence type="predicted"/>
<organism evidence="2 3">
    <name type="scientific">Tissierella praeacuta DSM 18095</name>
    <dbReference type="NCBI Taxonomy" id="1123404"/>
    <lineage>
        <taxon>Bacteria</taxon>
        <taxon>Bacillati</taxon>
        <taxon>Bacillota</taxon>
        <taxon>Tissierellia</taxon>
        <taxon>Tissierellales</taxon>
        <taxon>Tissierellaceae</taxon>
        <taxon>Tissierella</taxon>
    </lineage>
</organism>
<dbReference type="EMBL" id="FQTY01000004">
    <property type="protein sequence ID" value="SHE64376.1"/>
    <property type="molecule type" value="Genomic_DNA"/>
</dbReference>
<name>A0A1M4V5W5_9FIRM</name>
<dbReference type="STRING" id="1123404.SAMN02745784_01365"/>
<keyword evidence="1" id="KW-1133">Transmembrane helix</keyword>
<feature type="transmembrane region" description="Helical" evidence="1">
    <location>
        <begin position="494"/>
        <end position="518"/>
    </location>
</feature>
<dbReference type="InterPro" id="IPR031599">
    <property type="entry name" value="ABC_tran_2"/>
</dbReference>
<feature type="transmembrane region" description="Helical" evidence="1">
    <location>
        <begin position="120"/>
        <end position="144"/>
    </location>
</feature>
<feature type="transmembrane region" description="Helical" evidence="1">
    <location>
        <begin position="72"/>
        <end position="92"/>
    </location>
</feature>
<feature type="transmembrane region" description="Helical" evidence="1">
    <location>
        <begin position="190"/>
        <end position="208"/>
    </location>
</feature>
<accession>A0A1M4V5W5</accession>
<protein>
    <submittedName>
        <fullName evidence="2">ABC-2 type transport system permease protein</fullName>
    </submittedName>
</protein>
<feature type="transmembrane region" description="Helical" evidence="1">
    <location>
        <begin position="450"/>
        <end position="474"/>
    </location>
</feature>
<keyword evidence="1" id="KW-0472">Membrane</keyword>
<keyword evidence="3" id="KW-1185">Reference proteome</keyword>
<dbReference type="AlphaFoldDB" id="A0A1M4V5W5"/>
<dbReference type="Pfam" id="PF16949">
    <property type="entry name" value="ABC_tran_2"/>
    <property type="match status" value="1"/>
</dbReference>
<dbReference type="Proteomes" id="UP000184114">
    <property type="component" value="Unassembled WGS sequence"/>
</dbReference>
<feature type="transmembrane region" description="Helical" evidence="1">
    <location>
        <begin position="33"/>
        <end position="52"/>
    </location>
</feature>
<feature type="transmembrane region" description="Helical" evidence="1">
    <location>
        <begin position="420"/>
        <end position="444"/>
    </location>
</feature>
<feature type="transmembrane region" description="Helical" evidence="1">
    <location>
        <begin position="150"/>
        <end position="178"/>
    </location>
</feature>